<comment type="caution">
    <text evidence="1">The sequence shown here is derived from an EMBL/GenBank/DDBJ whole genome shotgun (WGS) entry which is preliminary data.</text>
</comment>
<evidence type="ECO:0000313" key="2">
    <source>
        <dbReference type="Proteomes" id="UP001168613"/>
    </source>
</evidence>
<proteinExistence type="predicted"/>
<evidence type="ECO:0000313" key="1">
    <source>
        <dbReference type="EMBL" id="MDN4120684.1"/>
    </source>
</evidence>
<keyword evidence="2" id="KW-1185">Reference proteome</keyword>
<sequence length="72" mass="8371">MSNFPDWNSMPRGWDWLAQDEDGTWYWYSQRPEPSYGGGVWRAHSSKQQYASSGIANPDWILSLQTRPLPPL</sequence>
<reference evidence="1" key="1">
    <citation type="submission" date="2021-11" db="EMBL/GenBank/DDBJ databases">
        <title>Draft genome sequence of Alcaligenes endophyticus type strain CCUG 75668T.</title>
        <authorList>
            <person name="Salva-Serra F."/>
            <person name="Duran R.E."/>
            <person name="Seeger M."/>
            <person name="Moore E.R.B."/>
            <person name="Jaen-Luchoro D."/>
        </authorList>
    </citation>
    <scope>NUCLEOTIDE SEQUENCE</scope>
    <source>
        <strain evidence="1">CCUG 75668</strain>
    </source>
</reference>
<name>A0ABT8EHC2_9BURK</name>
<dbReference type="EMBL" id="JAJHNU010000001">
    <property type="protein sequence ID" value="MDN4120684.1"/>
    <property type="molecule type" value="Genomic_DNA"/>
</dbReference>
<gene>
    <name evidence="1" type="ORF">LMS43_05235</name>
</gene>
<accession>A0ABT8EHC2</accession>
<organism evidence="1 2">
    <name type="scientific">Alcaligenes endophyticus</name>
    <dbReference type="NCBI Taxonomy" id="1929088"/>
    <lineage>
        <taxon>Bacteria</taxon>
        <taxon>Pseudomonadati</taxon>
        <taxon>Pseudomonadota</taxon>
        <taxon>Betaproteobacteria</taxon>
        <taxon>Burkholderiales</taxon>
        <taxon>Alcaligenaceae</taxon>
        <taxon>Alcaligenes</taxon>
    </lineage>
</organism>
<dbReference type="RefSeq" id="WP_266122016.1">
    <property type="nucleotide sequence ID" value="NZ_JAJHNU010000001.1"/>
</dbReference>
<dbReference type="Proteomes" id="UP001168613">
    <property type="component" value="Unassembled WGS sequence"/>
</dbReference>
<protein>
    <submittedName>
        <fullName evidence="1">Uncharacterized protein</fullName>
    </submittedName>
</protein>